<keyword evidence="6" id="KW-0966">Cell projection</keyword>
<keyword evidence="3" id="KW-0963">Cytoplasm</keyword>
<evidence type="ECO:0000313" key="10">
    <source>
        <dbReference type="Proteomes" id="UP000886611"/>
    </source>
</evidence>
<evidence type="ECO:0000313" key="9">
    <source>
        <dbReference type="EMBL" id="KAG2462750.1"/>
    </source>
</evidence>
<dbReference type="Pfam" id="PF23138">
    <property type="entry name" value="CTLH_Armc9"/>
    <property type="match status" value="1"/>
</dbReference>
<feature type="non-terminal residue" evidence="9">
    <location>
        <position position="457"/>
    </location>
</feature>
<dbReference type="GO" id="GO:0097542">
    <property type="term" value="C:ciliary tip"/>
    <property type="evidence" value="ECO:0007669"/>
    <property type="project" value="TreeGrafter"/>
</dbReference>
<comment type="caution">
    <text evidence="9">The sequence shown here is derived from an EMBL/GenBank/DDBJ whole genome shotgun (WGS) entry which is preliminary data.</text>
</comment>
<dbReference type="InterPro" id="IPR011989">
    <property type="entry name" value="ARM-like"/>
</dbReference>
<evidence type="ECO:0000259" key="8">
    <source>
        <dbReference type="Pfam" id="PF23138"/>
    </source>
</evidence>
<name>A0A8X7X670_POLSE</name>
<comment type="subcellular location">
    <subcellularLocation>
        <location evidence="1">Cytoplasm</location>
        <location evidence="1">Cytoskeleton</location>
        <location evidence="1">Cilium basal body</location>
    </subcellularLocation>
    <subcellularLocation>
        <location evidence="2">Cytoplasm</location>
        <location evidence="2">Cytoskeleton</location>
        <location evidence="2">Microtubule organizing center</location>
        <location evidence="2">Centrosome</location>
    </subcellularLocation>
</comment>
<gene>
    <name evidence="9" type="primary">Armc9</name>
    <name evidence="9" type="ORF">GTO96_0001211</name>
</gene>
<evidence type="ECO:0000256" key="2">
    <source>
        <dbReference type="ARBA" id="ARBA00004300"/>
    </source>
</evidence>
<feature type="domain" description="LisH" evidence="7">
    <location>
        <begin position="246"/>
        <end position="365"/>
    </location>
</feature>
<dbReference type="SUPFAM" id="SSF48371">
    <property type="entry name" value="ARM repeat"/>
    <property type="match status" value="1"/>
</dbReference>
<dbReference type="EMBL" id="JAATIS010004040">
    <property type="protein sequence ID" value="KAG2462750.1"/>
    <property type="molecule type" value="Genomic_DNA"/>
</dbReference>
<dbReference type="PANTHER" id="PTHR14881">
    <property type="entry name" value="LISH DOMAIN-CONTAINING PROTEIN ARMC9"/>
    <property type="match status" value="1"/>
</dbReference>
<dbReference type="InterPro" id="IPR048959">
    <property type="entry name" value="ARMC9_ARM_dom"/>
</dbReference>
<dbReference type="Pfam" id="PF21050">
    <property type="entry name" value="ARMC9_ARM"/>
    <property type="match status" value="1"/>
</dbReference>
<dbReference type="GO" id="GO:0036064">
    <property type="term" value="C:ciliary basal body"/>
    <property type="evidence" value="ECO:0007669"/>
    <property type="project" value="InterPro"/>
</dbReference>
<organism evidence="9 10">
    <name type="scientific">Polypterus senegalus</name>
    <name type="common">Senegal bichir</name>
    <dbReference type="NCBI Taxonomy" id="55291"/>
    <lineage>
        <taxon>Eukaryota</taxon>
        <taxon>Metazoa</taxon>
        <taxon>Chordata</taxon>
        <taxon>Craniata</taxon>
        <taxon>Vertebrata</taxon>
        <taxon>Euteleostomi</taxon>
        <taxon>Actinopterygii</taxon>
        <taxon>Polypteriformes</taxon>
        <taxon>Polypteridae</taxon>
        <taxon>Polypterus</taxon>
    </lineage>
</organism>
<dbReference type="InterPro" id="IPR016024">
    <property type="entry name" value="ARM-type_fold"/>
</dbReference>
<keyword evidence="10" id="KW-1185">Reference proteome</keyword>
<dbReference type="GO" id="GO:0060271">
    <property type="term" value="P:cilium assembly"/>
    <property type="evidence" value="ECO:0007669"/>
    <property type="project" value="InterPro"/>
</dbReference>
<dbReference type="Gene3D" id="1.25.10.10">
    <property type="entry name" value="Leucine-rich Repeat Variant"/>
    <property type="match status" value="1"/>
</dbReference>
<dbReference type="GO" id="GO:0005814">
    <property type="term" value="C:centriole"/>
    <property type="evidence" value="ECO:0007669"/>
    <property type="project" value="TreeGrafter"/>
</dbReference>
<dbReference type="Proteomes" id="UP000886611">
    <property type="component" value="Unassembled WGS sequence"/>
</dbReference>
<dbReference type="Pfam" id="PF21051">
    <property type="entry name" value="ARMC9_LisH"/>
    <property type="match status" value="1"/>
</dbReference>
<protein>
    <submittedName>
        <fullName evidence="9">ARMC9 protein</fullName>
    </submittedName>
</protein>
<evidence type="ECO:0000256" key="1">
    <source>
        <dbReference type="ARBA" id="ARBA00004120"/>
    </source>
</evidence>
<dbReference type="InterPro" id="IPR048957">
    <property type="entry name" value="ARMC9_LisH"/>
</dbReference>
<dbReference type="GO" id="GO:0005813">
    <property type="term" value="C:centrosome"/>
    <property type="evidence" value="ECO:0007669"/>
    <property type="project" value="UniProtKB-SubCell"/>
</dbReference>
<evidence type="ECO:0000256" key="4">
    <source>
        <dbReference type="ARBA" id="ARBA00022794"/>
    </source>
</evidence>
<feature type="non-terminal residue" evidence="9">
    <location>
        <position position="1"/>
    </location>
</feature>
<dbReference type="InterPro" id="IPR056327">
    <property type="entry name" value="ARMC9_CTLH-like_dom"/>
</dbReference>
<evidence type="ECO:0000256" key="3">
    <source>
        <dbReference type="ARBA" id="ARBA00022490"/>
    </source>
</evidence>
<evidence type="ECO:0000256" key="6">
    <source>
        <dbReference type="ARBA" id="ARBA00023273"/>
    </source>
</evidence>
<proteinExistence type="predicted"/>
<sequence>MVPRIPEGQHGTWSPVLQPCWVPWLPPGGAHQEPGGYYHDVNPEYLRFCDFEETVKIFEKECKGKGKPIPKTIGNGLRDSKTLIIQKEFLTSFEDGDEKVFFNLWEEHIPEHIRDKDAQSQKLEFYLHIHFAIFPLKTTLGALLQQQLLDAERKAATYMKRYNKMQADYHNLIGVTAELVDSLEATVTGKMITPEYLQSVCVRLFSNQMRQSVAQSIDFTRPGTSAGTLSDKSIHTNERRAAQTAMIQDGIVMWLVNVLEDTDSLSDYTLEYSVALLMNLCLRTAAKKKCAQHAKHVLKVLSDLLGHENYEIRPYVNGALYSILAIPSIREEAKAMGMEEILRCFCKEGNAEMNRQIEFIIKQLNSAEAYDDGLESDDEDEDDYDENAMESDLDKAEVLQPQPRELSGEALLNSEYLGLFGTVAFICALRQFTEPPCTCIKVPSCAGAISCYVHGCI</sequence>
<evidence type="ECO:0000256" key="5">
    <source>
        <dbReference type="ARBA" id="ARBA00023212"/>
    </source>
</evidence>
<feature type="domain" description="ARMC9 CTLH-like" evidence="8">
    <location>
        <begin position="84"/>
        <end position="161"/>
    </location>
</feature>
<reference evidence="9 10" key="1">
    <citation type="journal article" date="2021" name="Cell">
        <title>Tracing the genetic footprints of vertebrate landing in non-teleost ray-finned fishes.</title>
        <authorList>
            <person name="Bi X."/>
            <person name="Wang K."/>
            <person name="Yang L."/>
            <person name="Pan H."/>
            <person name="Jiang H."/>
            <person name="Wei Q."/>
            <person name="Fang M."/>
            <person name="Yu H."/>
            <person name="Zhu C."/>
            <person name="Cai Y."/>
            <person name="He Y."/>
            <person name="Gan X."/>
            <person name="Zeng H."/>
            <person name="Yu D."/>
            <person name="Zhu Y."/>
            <person name="Jiang H."/>
            <person name="Qiu Q."/>
            <person name="Yang H."/>
            <person name="Zhang Y.E."/>
            <person name="Wang W."/>
            <person name="Zhu M."/>
            <person name="He S."/>
            <person name="Zhang G."/>
        </authorList>
    </citation>
    <scope>NUCLEOTIDE SEQUENCE [LARGE SCALE GENOMIC DNA]</scope>
    <source>
        <strain evidence="9">Bchr_013</strain>
    </source>
</reference>
<dbReference type="InterPro" id="IPR040369">
    <property type="entry name" value="ARMC9"/>
</dbReference>
<dbReference type="AlphaFoldDB" id="A0A8X7X670"/>
<evidence type="ECO:0000259" key="7">
    <source>
        <dbReference type="Pfam" id="PF21050"/>
    </source>
</evidence>
<dbReference type="PANTHER" id="PTHR14881:SF4">
    <property type="entry name" value="LISH DOMAIN-CONTAINING PROTEIN ARMC9"/>
    <property type="match status" value="1"/>
</dbReference>
<accession>A0A8X7X670</accession>
<keyword evidence="5" id="KW-0206">Cytoskeleton</keyword>
<keyword evidence="4" id="KW-0970">Cilium biogenesis/degradation</keyword>